<reference evidence="1" key="1">
    <citation type="submission" date="2015-05" db="EMBL/GenBank/DDBJ databases">
        <title>Permanent draft genome of Rhodopirellula islandicus K833.</title>
        <authorList>
            <person name="Kizina J."/>
            <person name="Richter M."/>
            <person name="Glockner F.O."/>
            <person name="Harder J."/>
        </authorList>
    </citation>
    <scope>NUCLEOTIDE SEQUENCE [LARGE SCALE GENOMIC DNA]</scope>
    <source>
        <strain evidence="1">K833</strain>
    </source>
</reference>
<dbReference type="EMBL" id="LECT01000026">
    <property type="protein sequence ID" value="KLU04726.1"/>
    <property type="molecule type" value="Genomic_DNA"/>
</dbReference>
<dbReference type="AlphaFoldDB" id="A0A0J1BDZ0"/>
<dbReference type="Proteomes" id="UP000036367">
    <property type="component" value="Unassembled WGS sequence"/>
</dbReference>
<organism evidence="1 2">
    <name type="scientific">Rhodopirellula islandica</name>
    <dbReference type="NCBI Taxonomy" id="595434"/>
    <lineage>
        <taxon>Bacteria</taxon>
        <taxon>Pseudomonadati</taxon>
        <taxon>Planctomycetota</taxon>
        <taxon>Planctomycetia</taxon>
        <taxon>Pirellulales</taxon>
        <taxon>Pirellulaceae</taxon>
        <taxon>Rhodopirellula</taxon>
    </lineage>
</organism>
<dbReference type="STRING" id="595434.RISK_003348"/>
<name>A0A0J1BDZ0_RHOIS</name>
<evidence type="ECO:0000313" key="1">
    <source>
        <dbReference type="EMBL" id="KLU04726.1"/>
    </source>
</evidence>
<evidence type="ECO:0000313" key="2">
    <source>
        <dbReference type="Proteomes" id="UP000036367"/>
    </source>
</evidence>
<accession>A0A0J1BDZ0</accession>
<protein>
    <submittedName>
        <fullName evidence="1">Uncharacterized protein</fullName>
    </submittedName>
</protein>
<comment type="caution">
    <text evidence="1">The sequence shown here is derived from an EMBL/GenBank/DDBJ whole genome shotgun (WGS) entry which is preliminary data.</text>
</comment>
<keyword evidence="2" id="KW-1185">Reference proteome</keyword>
<sequence length="44" mass="4854">MLKDSGQAGFVKALCSSGDAMCHCDWASLGLPFFTRRGRDFEKL</sequence>
<proteinExistence type="predicted"/>
<gene>
    <name evidence="1" type="ORF">RISK_003348</name>
</gene>